<protein>
    <submittedName>
        <fullName evidence="1">Uncharacterized protein</fullName>
    </submittedName>
</protein>
<name>A0AAU8GE68_9CHLR</name>
<dbReference type="AlphaFoldDB" id="A0AAU8GE68"/>
<dbReference type="EMBL" id="CP159307">
    <property type="protein sequence ID" value="XCH33934.1"/>
    <property type="molecule type" value="Genomic_DNA"/>
</dbReference>
<proteinExistence type="predicted"/>
<accession>A0AAU8GE68</accession>
<gene>
    <name evidence="1" type="ORF">ABV300_03405</name>
</gene>
<sequence length="183" mass="17913">MKNHTLINLALAGSVIWIGLATGAAAGSLAPERTLDPMTLLINADALPQSPVLIGDPASGEGQGSLIAVVTTPPPAPTAVTPPPAVVTPPAATVAPPVTAVPPPPAVTSPPPVVVEPPPATVAPPPVTVAPPPVTVAPPPVTVAPPPVTVAPPPAPATPPKPTGSLIKTHMTLPEYASCKACH</sequence>
<evidence type="ECO:0000313" key="1">
    <source>
        <dbReference type="EMBL" id="XCH33934.1"/>
    </source>
</evidence>
<dbReference type="RefSeq" id="WP_353715125.1">
    <property type="nucleotide sequence ID" value="NZ_CP159307.1"/>
</dbReference>
<reference evidence="1" key="1">
    <citation type="submission" date="2024-06" db="EMBL/GenBank/DDBJ databases">
        <title>A Novel Isolate, Dehalogenimonas sp. Strain 4OHTPN, Dechlorinates Aromatic 4 Hydroxy chlorothalonil by a Novel Reductive Dehalogenase.</title>
        <authorList>
            <person name="Liu G."/>
        </authorList>
    </citation>
    <scope>NUCLEOTIDE SEQUENCE</scope>
    <source>
        <strain evidence="1">4OHTPN</strain>
    </source>
</reference>
<organism evidence="1">
    <name type="scientific">Dehalogenimonas sp. 4OHTPN</name>
    <dbReference type="NCBI Taxonomy" id="3166643"/>
    <lineage>
        <taxon>Bacteria</taxon>
        <taxon>Bacillati</taxon>
        <taxon>Chloroflexota</taxon>
        <taxon>Dehalococcoidia</taxon>
        <taxon>Dehalococcoidales</taxon>
        <taxon>Dehalococcoidaceae</taxon>
        <taxon>Dehalogenimonas</taxon>
    </lineage>
</organism>